<dbReference type="PROSITE" id="PS51257">
    <property type="entry name" value="PROKAR_LIPOPROTEIN"/>
    <property type="match status" value="1"/>
</dbReference>
<dbReference type="InterPro" id="IPR025491">
    <property type="entry name" value="DUF4382"/>
</dbReference>
<feature type="signal peptide" evidence="1">
    <location>
        <begin position="1"/>
        <end position="20"/>
    </location>
</feature>
<keyword evidence="1" id="KW-0732">Signal</keyword>
<protein>
    <recommendedName>
        <fullName evidence="2">DUF4382 domain-containing protein</fullName>
    </recommendedName>
</protein>
<dbReference type="EMBL" id="OUUY01000141">
    <property type="protein sequence ID" value="SPQ02110.1"/>
    <property type="molecule type" value="Genomic_DNA"/>
</dbReference>
<proteinExistence type="predicted"/>
<evidence type="ECO:0000259" key="2">
    <source>
        <dbReference type="Pfam" id="PF14321"/>
    </source>
</evidence>
<dbReference type="Proteomes" id="UP000245125">
    <property type="component" value="Unassembled WGS sequence"/>
</dbReference>
<sequence>MKKCFIFVALICGIFLSACGGGGGTATFSSGTLSVEITDAKPVLPTGVAQVFVTIDEVSVHSSGGQWVSLSMAQTPFTMDLLQLTSGRTTQLVPPATLAPGKYTQLRLGVQSAMIVTDMGQQLPVTIASGDLKTDKNFNFDVTGGGAVTLTVDFDLSQSLVVTGSGSYKLKPVLHLVNTAEAATITGSINVAAYGFDQAVVIVTQDSDNSGNLTPGDEEYTRLVVAKAQSDPTPFSIYWLVPGQSYIVEVQIGGITVYSQAVAKTALPAGAVYPLKNGNPI</sequence>
<organism evidence="3 4">
    <name type="scientific">Candidatus Sulfobium mesophilum</name>
    <dbReference type="NCBI Taxonomy" id="2016548"/>
    <lineage>
        <taxon>Bacteria</taxon>
        <taxon>Pseudomonadati</taxon>
        <taxon>Nitrospirota</taxon>
        <taxon>Nitrospiria</taxon>
        <taxon>Nitrospirales</taxon>
        <taxon>Nitrospiraceae</taxon>
        <taxon>Candidatus Sulfobium</taxon>
    </lineage>
</organism>
<evidence type="ECO:0000256" key="1">
    <source>
        <dbReference type="SAM" id="SignalP"/>
    </source>
</evidence>
<feature type="chain" id="PRO_5015625590" description="DUF4382 domain-containing protein" evidence="1">
    <location>
        <begin position="21"/>
        <end position="281"/>
    </location>
</feature>
<feature type="domain" description="DUF4382" evidence="2">
    <location>
        <begin position="30"/>
        <end position="172"/>
    </location>
</feature>
<reference evidence="4" key="1">
    <citation type="submission" date="2018-03" db="EMBL/GenBank/DDBJ databases">
        <authorList>
            <person name="Zecchin S."/>
        </authorList>
    </citation>
    <scope>NUCLEOTIDE SEQUENCE [LARGE SCALE GENOMIC DNA]</scope>
</reference>
<evidence type="ECO:0000313" key="4">
    <source>
        <dbReference type="Proteomes" id="UP000245125"/>
    </source>
</evidence>
<name>A0A2U3QL73_9BACT</name>
<dbReference type="Pfam" id="PF14321">
    <property type="entry name" value="DUF4382"/>
    <property type="match status" value="1"/>
</dbReference>
<dbReference type="OrthoDB" id="2111471at2"/>
<gene>
    <name evidence="3" type="ORF">NBG4_90054</name>
</gene>
<dbReference type="AlphaFoldDB" id="A0A2U3QL73"/>
<accession>A0A2U3QL73</accession>
<evidence type="ECO:0000313" key="3">
    <source>
        <dbReference type="EMBL" id="SPQ02110.1"/>
    </source>
</evidence>
<keyword evidence="4" id="KW-1185">Reference proteome</keyword>